<keyword evidence="2" id="KW-1185">Reference proteome</keyword>
<dbReference type="Proteomes" id="UP000887565">
    <property type="component" value="Unplaced"/>
</dbReference>
<evidence type="ECO:0000313" key="3">
    <source>
        <dbReference type="WBParaSite" id="nRc.2.0.1.t25385-RA"/>
    </source>
</evidence>
<name>A0A915JFS1_ROMCU</name>
<feature type="compositionally biased region" description="Low complexity" evidence="1">
    <location>
        <begin position="99"/>
        <end position="108"/>
    </location>
</feature>
<reference evidence="3" key="1">
    <citation type="submission" date="2022-11" db="UniProtKB">
        <authorList>
            <consortium name="WormBaseParasite"/>
        </authorList>
    </citation>
    <scope>IDENTIFICATION</scope>
</reference>
<accession>A0A915JFS1</accession>
<dbReference type="Gene3D" id="1.10.490.10">
    <property type="entry name" value="Globins"/>
    <property type="match status" value="1"/>
</dbReference>
<protein>
    <submittedName>
        <fullName evidence="3">Uncharacterized protein</fullName>
    </submittedName>
</protein>
<sequence length="144" mass="16036">MNQLRTCSASMLEDVFGEAMIGAAREWEGWCKHRETLRGWTLLISFIVDRMRQGYEQAVKRPPPPAPLTHQYSVKPSASHRAGSIDGTSTSLQQPLTVSESSPSSTEASNEKNQHFSPPLTPYIYRDVERTEECGNIAKNPSGE</sequence>
<organism evidence="2 3">
    <name type="scientific">Romanomermis culicivorax</name>
    <name type="common">Nematode worm</name>
    <dbReference type="NCBI Taxonomy" id="13658"/>
    <lineage>
        <taxon>Eukaryota</taxon>
        <taxon>Metazoa</taxon>
        <taxon>Ecdysozoa</taxon>
        <taxon>Nematoda</taxon>
        <taxon>Enoplea</taxon>
        <taxon>Dorylaimia</taxon>
        <taxon>Mermithida</taxon>
        <taxon>Mermithoidea</taxon>
        <taxon>Mermithidae</taxon>
        <taxon>Romanomermis</taxon>
    </lineage>
</organism>
<dbReference type="InterPro" id="IPR012292">
    <property type="entry name" value="Globin/Proto"/>
</dbReference>
<evidence type="ECO:0000313" key="2">
    <source>
        <dbReference type="Proteomes" id="UP000887565"/>
    </source>
</evidence>
<dbReference type="AlphaFoldDB" id="A0A915JFS1"/>
<feature type="compositionally biased region" description="Polar residues" evidence="1">
    <location>
        <begin position="86"/>
        <end position="98"/>
    </location>
</feature>
<proteinExistence type="predicted"/>
<feature type="region of interest" description="Disordered" evidence="1">
    <location>
        <begin position="57"/>
        <end position="144"/>
    </location>
</feature>
<dbReference type="GO" id="GO:0020037">
    <property type="term" value="F:heme binding"/>
    <property type="evidence" value="ECO:0007669"/>
    <property type="project" value="InterPro"/>
</dbReference>
<dbReference type="GO" id="GO:0019825">
    <property type="term" value="F:oxygen binding"/>
    <property type="evidence" value="ECO:0007669"/>
    <property type="project" value="InterPro"/>
</dbReference>
<evidence type="ECO:0000256" key="1">
    <source>
        <dbReference type="SAM" id="MobiDB-lite"/>
    </source>
</evidence>
<dbReference type="WBParaSite" id="nRc.2.0.1.t25385-RA">
    <property type="protein sequence ID" value="nRc.2.0.1.t25385-RA"/>
    <property type="gene ID" value="nRc.2.0.1.g25385"/>
</dbReference>